<dbReference type="CDD" id="cd00075">
    <property type="entry name" value="HATPase"/>
    <property type="match status" value="1"/>
</dbReference>
<dbReference type="PANTHER" id="PTHR43547:SF2">
    <property type="entry name" value="HYBRID SIGNAL TRANSDUCTION HISTIDINE KINASE C"/>
    <property type="match status" value="1"/>
</dbReference>
<keyword evidence="7" id="KW-1185">Reference proteome</keyword>
<feature type="transmembrane region" description="Helical" evidence="4">
    <location>
        <begin position="238"/>
        <end position="259"/>
    </location>
</feature>
<dbReference type="PANTHER" id="PTHR43547">
    <property type="entry name" value="TWO-COMPONENT HISTIDINE KINASE"/>
    <property type="match status" value="1"/>
</dbReference>
<evidence type="ECO:0000259" key="5">
    <source>
        <dbReference type="PROSITE" id="PS50109"/>
    </source>
</evidence>
<dbReference type="RefSeq" id="WP_301201011.1">
    <property type="nucleotide sequence ID" value="NZ_JAPDPI010000035.1"/>
</dbReference>
<gene>
    <name evidence="6" type="ORF">OM074_15370</name>
</gene>
<name>A0AAE3MGF0_9BACT</name>
<dbReference type="InterPro" id="IPR036890">
    <property type="entry name" value="HATPase_C_sf"/>
</dbReference>
<evidence type="ECO:0000256" key="1">
    <source>
        <dbReference type="ARBA" id="ARBA00000085"/>
    </source>
</evidence>
<dbReference type="SUPFAM" id="SSF55874">
    <property type="entry name" value="ATPase domain of HSP90 chaperone/DNA topoisomerase II/histidine kinase"/>
    <property type="match status" value="1"/>
</dbReference>
<dbReference type="AlphaFoldDB" id="A0AAE3MGF0"/>
<dbReference type="PRINTS" id="PR00344">
    <property type="entry name" value="BCTRLSENSOR"/>
</dbReference>
<dbReference type="PROSITE" id="PS50109">
    <property type="entry name" value="HIS_KIN"/>
    <property type="match status" value="1"/>
</dbReference>
<organism evidence="6 7">
    <name type="scientific">Plebeiibacterium marinum</name>
    <dbReference type="NCBI Taxonomy" id="2992111"/>
    <lineage>
        <taxon>Bacteria</taxon>
        <taxon>Pseudomonadati</taxon>
        <taxon>Bacteroidota</taxon>
        <taxon>Bacteroidia</taxon>
        <taxon>Marinilabiliales</taxon>
        <taxon>Marinilabiliaceae</taxon>
        <taxon>Plebeiibacterium</taxon>
    </lineage>
</organism>
<dbReference type="InterPro" id="IPR036097">
    <property type="entry name" value="HisK_dim/P_sf"/>
</dbReference>
<evidence type="ECO:0000256" key="4">
    <source>
        <dbReference type="SAM" id="Phobius"/>
    </source>
</evidence>
<dbReference type="SMART" id="SM00388">
    <property type="entry name" value="HisKA"/>
    <property type="match status" value="1"/>
</dbReference>
<proteinExistence type="predicted"/>
<reference evidence="6" key="1">
    <citation type="submission" date="2022-10" db="EMBL/GenBank/DDBJ databases">
        <authorList>
            <person name="Yu W.X."/>
        </authorList>
    </citation>
    <scope>NUCLEOTIDE SEQUENCE</scope>
    <source>
        <strain evidence="6">D04</strain>
    </source>
</reference>
<dbReference type="InterPro" id="IPR003661">
    <property type="entry name" value="HisK_dim/P_dom"/>
</dbReference>
<keyword evidence="4" id="KW-0472">Membrane</keyword>
<keyword evidence="4" id="KW-1133">Transmembrane helix</keyword>
<keyword evidence="6" id="KW-0808">Transferase</keyword>
<sequence length="492" mass="57310">MRKGSLQKNKIRNIVLMIVSQLLLTLFVSYWLVNQYQNEKDQLRSKIMEISYKSKQDMINRKVYECVLSKVLEHNDTLSIDSLEFDYITMTLDKKTALVKEVMAIYRENDNLITKLDECFCEDYPSHNADENALRIFEDMKNIMHRYGVRVAYDSYASYNYTNTIPFDLELYRWLYSCLIKSNNIDVEIDWLPEDKHVQFEDNMIAIERYNYNEKKYEVEAIITEYQKHLFKKILPQFLFALVLIAITGFALVFTYRGYIKQVKLNMLRSDFINNITHELKIPVATVKAALEALKNFGLHADPNTTQEYLEMVFQEMNRLDSLTSKVLEHAKLEGQKHILKLEKTDLTSFSGQLTHSINLLYNNKGIKVNYSSPKVSINVNADKVYIESILRNLIDNSIKYGGNQVQIQLEVWKHEKHAYIAVSDNGPGIPKEYINKVFDKFFRVPTGDIHNVKGYGLGLSFADLVMKQHNGQIKAENLKEGGCRFILSFPL</sequence>
<dbReference type="EC" id="2.7.13.3" evidence="2"/>
<dbReference type="Pfam" id="PF00512">
    <property type="entry name" value="HisKA"/>
    <property type="match status" value="1"/>
</dbReference>
<feature type="domain" description="Histidine kinase" evidence="5">
    <location>
        <begin position="275"/>
        <end position="492"/>
    </location>
</feature>
<dbReference type="InterPro" id="IPR004358">
    <property type="entry name" value="Sig_transdc_His_kin-like_C"/>
</dbReference>
<keyword evidence="3" id="KW-0597">Phosphoprotein</keyword>
<dbReference type="EMBL" id="JAPDPI010000035">
    <property type="protein sequence ID" value="MCW3807016.1"/>
    <property type="molecule type" value="Genomic_DNA"/>
</dbReference>
<dbReference type="SUPFAM" id="SSF47384">
    <property type="entry name" value="Homodimeric domain of signal transducing histidine kinase"/>
    <property type="match status" value="1"/>
</dbReference>
<keyword evidence="4" id="KW-0812">Transmembrane</keyword>
<dbReference type="GO" id="GO:0000155">
    <property type="term" value="F:phosphorelay sensor kinase activity"/>
    <property type="evidence" value="ECO:0007669"/>
    <property type="project" value="InterPro"/>
</dbReference>
<evidence type="ECO:0000256" key="3">
    <source>
        <dbReference type="ARBA" id="ARBA00022553"/>
    </source>
</evidence>
<evidence type="ECO:0000313" key="7">
    <source>
        <dbReference type="Proteomes" id="UP001207408"/>
    </source>
</evidence>
<accession>A0AAE3MGF0</accession>
<evidence type="ECO:0000313" key="6">
    <source>
        <dbReference type="EMBL" id="MCW3807016.1"/>
    </source>
</evidence>
<dbReference type="SMART" id="SM00387">
    <property type="entry name" value="HATPase_c"/>
    <property type="match status" value="1"/>
</dbReference>
<dbReference type="Pfam" id="PF02518">
    <property type="entry name" value="HATPase_c"/>
    <property type="match status" value="1"/>
</dbReference>
<evidence type="ECO:0000256" key="2">
    <source>
        <dbReference type="ARBA" id="ARBA00012438"/>
    </source>
</evidence>
<protein>
    <recommendedName>
        <fullName evidence="2">histidine kinase</fullName>
        <ecNumber evidence="2">2.7.13.3</ecNumber>
    </recommendedName>
</protein>
<feature type="transmembrane region" description="Helical" evidence="4">
    <location>
        <begin position="12"/>
        <end position="33"/>
    </location>
</feature>
<dbReference type="Gene3D" id="3.30.565.10">
    <property type="entry name" value="Histidine kinase-like ATPase, C-terminal domain"/>
    <property type="match status" value="1"/>
</dbReference>
<dbReference type="InterPro" id="IPR003594">
    <property type="entry name" value="HATPase_dom"/>
</dbReference>
<comment type="caution">
    <text evidence="6">The sequence shown here is derived from an EMBL/GenBank/DDBJ whole genome shotgun (WGS) entry which is preliminary data.</text>
</comment>
<keyword evidence="6" id="KW-0418">Kinase</keyword>
<comment type="catalytic activity">
    <reaction evidence="1">
        <text>ATP + protein L-histidine = ADP + protein N-phospho-L-histidine.</text>
        <dbReference type="EC" id="2.7.13.3"/>
    </reaction>
</comment>
<dbReference type="InterPro" id="IPR005467">
    <property type="entry name" value="His_kinase_dom"/>
</dbReference>
<dbReference type="Gene3D" id="1.10.287.130">
    <property type="match status" value="1"/>
</dbReference>
<dbReference type="CDD" id="cd00082">
    <property type="entry name" value="HisKA"/>
    <property type="match status" value="1"/>
</dbReference>
<dbReference type="Proteomes" id="UP001207408">
    <property type="component" value="Unassembled WGS sequence"/>
</dbReference>